<dbReference type="InterPro" id="IPR011006">
    <property type="entry name" value="CheY-like_superfamily"/>
</dbReference>
<dbReference type="SUPFAM" id="SSF46894">
    <property type="entry name" value="C-terminal effector domain of the bipartite response regulators"/>
    <property type="match status" value="1"/>
</dbReference>
<dbReference type="PANTHER" id="PTHR44688:SF16">
    <property type="entry name" value="DNA-BINDING TRANSCRIPTIONAL ACTIVATOR DEVR_DOSR"/>
    <property type="match status" value="1"/>
</dbReference>
<keyword evidence="3" id="KW-0804">Transcription</keyword>
<evidence type="ECO:0000313" key="6">
    <source>
        <dbReference type="EMBL" id="MBZ5739718.1"/>
    </source>
</evidence>
<dbReference type="InterPro" id="IPR001789">
    <property type="entry name" value="Sig_transdc_resp-reg_receiver"/>
</dbReference>
<evidence type="ECO:0000256" key="1">
    <source>
        <dbReference type="ARBA" id="ARBA00023015"/>
    </source>
</evidence>
<feature type="domain" description="Response regulatory" evidence="5">
    <location>
        <begin position="10"/>
        <end position="129"/>
    </location>
</feature>
<evidence type="ECO:0000313" key="7">
    <source>
        <dbReference type="Proteomes" id="UP000780875"/>
    </source>
</evidence>
<evidence type="ECO:0000256" key="3">
    <source>
        <dbReference type="ARBA" id="ARBA00023163"/>
    </source>
</evidence>
<evidence type="ECO:0000259" key="5">
    <source>
        <dbReference type="PROSITE" id="PS50110"/>
    </source>
</evidence>
<keyword evidence="2" id="KW-0238">DNA-binding</keyword>
<evidence type="ECO:0000256" key="2">
    <source>
        <dbReference type="ARBA" id="ARBA00023125"/>
    </source>
</evidence>
<dbReference type="PRINTS" id="PR00038">
    <property type="entry name" value="HTHLUXR"/>
</dbReference>
<dbReference type="RefSeq" id="WP_224124079.1">
    <property type="nucleotide sequence ID" value="NZ_JAIQZJ010000009.1"/>
</dbReference>
<organism evidence="6 7">
    <name type="scientific">Nocardioides mangrovi</name>
    <dbReference type="NCBI Taxonomy" id="2874580"/>
    <lineage>
        <taxon>Bacteria</taxon>
        <taxon>Bacillati</taxon>
        <taxon>Actinomycetota</taxon>
        <taxon>Actinomycetes</taxon>
        <taxon>Propionibacteriales</taxon>
        <taxon>Nocardioidaceae</taxon>
        <taxon>Nocardioides</taxon>
    </lineage>
</organism>
<accession>A0ABS7UFD4</accession>
<protein>
    <submittedName>
        <fullName evidence="6">Response regulator transcription factor</fullName>
    </submittedName>
</protein>
<name>A0ABS7UFD4_9ACTN</name>
<dbReference type="Pfam" id="PF00196">
    <property type="entry name" value="GerE"/>
    <property type="match status" value="1"/>
</dbReference>
<reference evidence="6 7" key="1">
    <citation type="submission" date="2021-09" db="EMBL/GenBank/DDBJ databases">
        <title>Whole genome sequence of Nocardioides sp. GBK3QG-3.</title>
        <authorList>
            <person name="Tuo L."/>
        </authorList>
    </citation>
    <scope>NUCLEOTIDE SEQUENCE [LARGE SCALE GENOMIC DNA]</scope>
    <source>
        <strain evidence="6 7">GBK3QG-3</strain>
    </source>
</reference>
<dbReference type="PANTHER" id="PTHR44688">
    <property type="entry name" value="DNA-BINDING TRANSCRIPTIONAL ACTIVATOR DEVR_DOSR"/>
    <property type="match status" value="1"/>
</dbReference>
<dbReference type="InterPro" id="IPR016032">
    <property type="entry name" value="Sig_transdc_resp-reg_C-effctor"/>
</dbReference>
<dbReference type="Gene3D" id="3.40.50.2300">
    <property type="match status" value="1"/>
</dbReference>
<comment type="caution">
    <text evidence="4">Lacks conserved residue(s) required for the propagation of feature annotation.</text>
</comment>
<evidence type="ECO:0000256" key="4">
    <source>
        <dbReference type="PROSITE-ProRule" id="PRU00169"/>
    </source>
</evidence>
<keyword evidence="7" id="KW-1185">Reference proteome</keyword>
<dbReference type="InterPro" id="IPR000792">
    <property type="entry name" value="Tscrpt_reg_LuxR_C"/>
</dbReference>
<gene>
    <name evidence="6" type="ORF">K8U61_16200</name>
</gene>
<dbReference type="PROSITE" id="PS50110">
    <property type="entry name" value="RESPONSE_REGULATORY"/>
    <property type="match status" value="1"/>
</dbReference>
<dbReference type="SUPFAM" id="SSF52172">
    <property type="entry name" value="CheY-like"/>
    <property type="match status" value="1"/>
</dbReference>
<sequence length="209" mass="22482">MERSGRTLGTVLVASDHRLVGEALRAALASRGVAAVLLPGWPPDLPEVRVPVPRGGTGPDLLLIVCEVDLQGRAGEVRAVGQSCDLPWVVLTQGPPSSLWGGLLEAGASGVLGSDLGLDELIAVVDQVREGRSPMNDVVRRSVLRSWRTTSDVPEPWRRHHGHLTSRESDLLRLLYEGGTVKAIAERYGISEAAVRAQVQAMLRRLART</sequence>
<comment type="caution">
    <text evidence="6">The sequence shown here is derived from an EMBL/GenBank/DDBJ whole genome shotgun (WGS) entry which is preliminary data.</text>
</comment>
<dbReference type="Proteomes" id="UP000780875">
    <property type="component" value="Unassembled WGS sequence"/>
</dbReference>
<dbReference type="SMART" id="SM00421">
    <property type="entry name" value="HTH_LUXR"/>
    <property type="match status" value="1"/>
</dbReference>
<keyword evidence="1" id="KW-0805">Transcription regulation</keyword>
<proteinExistence type="predicted"/>
<dbReference type="EMBL" id="JAIQZJ010000009">
    <property type="protein sequence ID" value="MBZ5739718.1"/>
    <property type="molecule type" value="Genomic_DNA"/>
</dbReference>